<dbReference type="InterPro" id="IPR001173">
    <property type="entry name" value="Glyco_trans_2-like"/>
</dbReference>
<name>A0ABY9VHN2_9BACI</name>
<keyword evidence="4" id="KW-1185">Reference proteome</keyword>
<accession>A0ABY9VHN2</accession>
<dbReference type="GO" id="GO:0016757">
    <property type="term" value="F:glycosyltransferase activity"/>
    <property type="evidence" value="ECO:0007669"/>
    <property type="project" value="UniProtKB-KW"/>
</dbReference>
<dbReference type="Proteomes" id="UP001303324">
    <property type="component" value="Chromosome"/>
</dbReference>
<dbReference type="InterPro" id="IPR029044">
    <property type="entry name" value="Nucleotide-diphossugar_trans"/>
</dbReference>
<evidence type="ECO:0000256" key="1">
    <source>
        <dbReference type="ARBA" id="ARBA00006739"/>
    </source>
</evidence>
<feature type="domain" description="Glycosyltransferase 2-like" evidence="2">
    <location>
        <begin position="8"/>
        <end position="134"/>
    </location>
</feature>
<dbReference type="Gene3D" id="3.90.550.10">
    <property type="entry name" value="Spore Coat Polysaccharide Biosynthesis Protein SpsA, Chain A"/>
    <property type="match status" value="1"/>
</dbReference>
<dbReference type="PANTHER" id="PTHR22916">
    <property type="entry name" value="GLYCOSYLTRANSFERASE"/>
    <property type="match status" value="1"/>
</dbReference>
<comment type="similarity">
    <text evidence="1">Belongs to the glycosyltransferase 2 family.</text>
</comment>
<dbReference type="Pfam" id="PF00535">
    <property type="entry name" value="Glycos_transf_2"/>
    <property type="match status" value="1"/>
</dbReference>
<evidence type="ECO:0000313" key="3">
    <source>
        <dbReference type="EMBL" id="WNF22649.1"/>
    </source>
</evidence>
<keyword evidence="3" id="KW-0328">Glycosyltransferase</keyword>
<dbReference type="RefSeq" id="WP_311072751.1">
    <property type="nucleotide sequence ID" value="NZ_CP134494.1"/>
</dbReference>
<evidence type="ECO:0000259" key="2">
    <source>
        <dbReference type="Pfam" id="PF00535"/>
    </source>
</evidence>
<evidence type="ECO:0000313" key="4">
    <source>
        <dbReference type="Proteomes" id="UP001303324"/>
    </source>
</evidence>
<dbReference type="EC" id="2.4.-.-" evidence="3"/>
<dbReference type="EMBL" id="CP134494">
    <property type="protein sequence ID" value="WNF22649.1"/>
    <property type="molecule type" value="Genomic_DNA"/>
</dbReference>
<gene>
    <name evidence="3" type="ORF">RH061_21245</name>
</gene>
<reference evidence="3 4" key="1">
    <citation type="submission" date="2023-09" db="EMBL/GenBank/DDBJ databases">
        <title>Microbial mechanism of fulvic acid promoting antimony reduction mineralization in rice fields.</title>
        <authorList>
            <person name="Chen G."/>
            <person name="Lan J."/>
        </authorList>
    </citation>
    <scope>NUCLEOTIDE SEQUENCE [LARGE SCALE GENOMIC DNA]</scope>
    <source>
        <strain evidence="3 4">PS1</strain>
    </source>
</reference>
<dbReference type="SUPFAM" id="SSF53448">
    <property type="entry name" value="Nucleotide-diphospho-sugar transferases"/>
    <property type="match status" value="1"/>
</dbReference>
<organism evidence="3 4">
    <name type="scientific">Mesobacillus jeotgali</name>
    <dbReference type="NCBI Taxonomy" id="129985"/>
    <lineage>
        <taxon>Bacteria</taxon>
        <taxon>Bacillati</taxon>
        <taxon>Bacillota</taxon>
        <taxon>Bacilli</taxon>
        <taxon>Bacillales</taxon>
        <taxon>Bacillaceae</taxon>
        <taxon>Mesobacillus</taxon>
    </lineage>
</organism>
<dbReference type="CDD" id="cd00761">
    <property type="entry name" value="Glyco_tranf_GTA_type"/>
    <property type="match status" value="1"/>
</dbReference>
<protein>
    <submittedName>
        <fullName evidence="3">Glycosyltransferase family 2 protein</fullName>
        <ecNumber evidence="3">2.4.-.-</ecNumber>
    </submittedName>
</protein>
<dbReference type="PANTHER" id="PTHR22916:SF3">
    <property type="entry name" value="UDP-GLCNAC:BETAGAL BETA-1,3-N-ACETYLGLUCOSAMINYLTRANSFERASE-LIKE PROTEIN 1"/>
    <property type="match status" value="1"/>
</dbReference>
<sequence>MNEQPLVSIITPSYNAENYIEETIKTVLNQSYTNWEMIICDDCSRDRTVEIVEQYAKQDPRVKLIKLTENSGAAVTRNTAINNSSGRFIAFLDADDQWVPDKLTRQISFMLEKDVGFSFTGYEVMDDLGKSTEKVVQVPEKVNYQYLLKNTIIGCLTVVLDREKVGEVQMPLYRTRQDFALWLSILKKGHIAYGLNEVLARYRKTAGSISRNKVKAAKQNWIIYRKHEKLSLLPALWYFVNYAWNGYMKNRD</sequence>
<proteinExistence type="inferred from homology"/>
<keyword evidence="3" id="KW-0808">Transferase</keyword>